<evidence type="ECO:0000256" key="1">
    <source>
        <dbReference type="ARBA" id="ARBA00004236"/>
    </source>
</evidence>
<reference evidence="18 19" key="1">
    <citation type="journal article" date="2016" name="Nat. Commun.">
        <title>Thousands of microbial genomes shed light on interconnected biogeochemical processes in an aquifer system.</title>
        <authorList>
            <person name="Anantharaman K."/>
            <person name="Brown C.T."/>
            <person name="Hug L.A."/>
            <person name="Sharon I."/>
            <person name="Castelle C.J."/>
            <person name="Probst A.J."/>
            <person name="Thomas B.C."/>
            <person name="Singh A."/>
            <person name="Wilkins M.J."/>
            <person name="Karaoz U."/>
            <person name="Brodie E.L."/>
            <person name="Williams K.H."/>
            <person name="Hubbard S.S."/>
            <person name="Banfield J.F."/>
        </authorList>
    </citation>
    <scope>NUCLEOTIDE SEQUENCE [LARGE SCALE GENOMIC DNA]</scope>
</reference>
<evidence type="ECO:0000313" key="19">
    <source>
        <dbReference type="Proteomes" id="UP000177979"/>
    </source>
</evidence>
<dbReference type="Gene3D" id="1.10.3810.10">
    <property type="entry name" value="Biosynthetic peptidoglycan transglycosylase-like"/>
    <property type="match status" value="1"/>
</dbReference>
<dbReference type="GO" id="GO:0008658">
    <property type="term" value="F:penicillin binding"/>
    <property type="evidence" value="ECO:0007669"/>
    <property type="project" value="InterPro"/>
</dbReference>
<comment type="caution">
    <text evidence="18">The sequence shown here is derived from an EMBL/GenBank/DDBJ whole genome shotgun (WGS) entry which is preliminary data.</text>
</comment>
<dbReference type="GO" id="GO:0071555">
    <property type="term" value="P:cell wall organization"/>
    <property type="evidence" value="ECO:0007669"/>
    <property type="project" value="UniProtKB-KW"/>
</dbReference>
<evidence type="ECO:0000259" key="17">
    <source>
        <dbReference type="Pfam" id="PF00912"/>
    </source>
</evidence>
<keyword evidence="11" id="KW-0511">Multifunctional enzyme</keyword>
<dbReference type="GO" id="GO:0006508">
    <property type="term" value="P:proteolysis"/>
    <property type="evidence" value="ECO:0007669"/>
    <property type="project" value="UniProtKB-KW"/>
</dbReference>
<evidence type="ECO:0000259" key="16">
    <source>
        <dbReference type="Pfam" id="PF00905"/>
    </source>
</evidence>
<keyword evidence="3" id="KW-0121">Carboxypeptidase</keyword>
<name>A0A1F5EUX3_9BACT</name>
<dbReference type="EC" id="2.4.99.28" evidence="13"/>
<keyword evidence="12" id="KW-0961">Cell wall biogenesis/degradation</keyword>
<organism evidence="18 19">
    <name type="scientific">Candidatus Collierbacteria bacterium RIFCSPHIGHO2_01_FULL_50_25</name>
    <dbReference type="NCBI Taxonomy" id="1817722"/>
    <lineage>
        <taxon>Bacteria</taxon>
        <taxon>Candidatus Collieribacteriota</taxon>
    </lineage>
</organism>
<keyword evidence="4" id="KW-0645">Protease</keyword>
<evidence type="ECO:0000256" key="3">
    <source>
        <dbReference type="ARBA" id="ARBA00022645"/>
    </source>
</evidence>
<dbReference type="Gene3D" id="3.40.710.10">
    <property type="entry name" value="DD-peptidase/beta-lactamase superfamily"/>
    <property type="match status" value="1"/>
</dbReference>
<dbReference type="GO" id="GO:0008955">
    <property type="term" value="F:peptidoglycan glycosyltransferase activity"/>
    <property type="evidence" value="ECO:0007669"/>
    <property type="project" value="UniProtKB-EC"/>
</dbReference>
<feature type="domain" description="Penicillin-binding protein transpeptidase" evidence="16">
    <location>
        <begin position="340"/>
        <end position="609"/>
    </location>
</feature>
<keyword evidence="5" id="KW-0328">Glycosyltransferase</keyword>
<evidence type="ECO:0000256" key="8">
    <source>
        <dbReference type="ARBA" id="ARBA00022960"/>
    </source>
</evidence>
<dbReference type="AlphaFoldDB" id="A0A1F5EUX3"/>
<comment type="catalytic activity">
    <reaction evidence="14">
        <text>[GlcNAc-(1-&gt;4)-Mur2Ac(oyl-L-Ala-gamma-D-Glu-L-Lys-D-Ala-D-Ala)](n)-di-trans,octa-cis-undecaprenyl diphosphate + beta-D-GlcNAc-(1-&gt;4)-Mur2Ac(oyl-L-Ala-gamma-D-Glu-L-Lys-D-Ala-D-Ala)-di-trans,octa-cis-undecaprenyl diphosphate = [GlcNAc-(1-&gt;4)-Mur2Ac(oyl-L-Ala-gamma-D-Glu-L-Lys-D-Ala-D-Ala)](n+1)-di-trans,octa-cis-undecaprenyl diphosphate + di-trans,octa-cis-undecaprenyl diphosphate + H(+)</text>
        <dbReference type="Rhea" id="RHEA:23708"/>
        <dbReference type="Rhea" id="RHEA-COMP:9602"/>
        <dbReference type="Rhea" id="RHEA-COMP:9603"/>
        <dbReference type="ChEBI" id="CHEBI:15378"/>
        <dbReference type="ChEBI" id="CHEBI:58405"/>
        <dbReference type="ChEBI" id="CHEBI:60033"/>
        <dbReference type="ChEBI" id="CHEBI:78435"/>
        <dbReference type="EC" id="2.4.99.28"/>
    </reaction>
</comment>
<dbReference type="InterPro" id="IPR050396">
    <property type="entry name" value="Glycosyltr_51/Transpeptidase"/>
</dbReference>
<dbReference type="InterPro" id="IPR001264">
    <property type="entry name" value="Glyco_trans_51"/>
</dbReference>
<evidence type="ECO:0000256" key="9">
    <source>
        <dbReference type="ARBA" id="ARBA00022984"/>
    </source>
</evidence>
<dbReference type="STRING" id="1817722.A2703_02395"/>
<keyword evidence="15" id="KW-0812">Transmembrane</keyword>
<evidence type="ECO:0000256" key="12">
    <source>
        <dbReference type="ARBA" id="ARBA00023316"/>
    </source>
</evidence>
<comment type="subcellular location">
    <subcellularLocation>
        <location evidence="1">Cell membrane</location>
    </subcellularLocation>
</comment>
<feature type="domain" description="Glycosyl transferase family 51" evidence="17">
    <location>
        <begin position="81"/>
        <end position="249"/>
    </location>
</feature>
<protein>
    <recommendedName>
        <fullName evidence="13">peptidoglycan glycosyltransferase</fullName>
        <ecNumber evidence="13">2.4.99.28</ecNumber>
    </recommendedName>
</protein>
<keyword evidence="2" id="KW-1003">Cell membrane</keyword>
<dbReference type="PANTHER" id="PTHR32282:SF11">
    <property type="entry name" value="PENICILLIN-BINDING PROTEIN 1B"/>
    <property type="match status" value="1"/>
</dbReference>
<dbReference type="Pfam" id="PF00912">
    <property type="entry name" value="Transgly"/>
    <property type="match status" value="1"/>
</dbReference>
<dbReference type="EMBL" id="MFAG01000039">
    <property type="protein sequence ID" value="OGD71191.1"/>
    <property type="molecule type" value="Genomic_DNA"/>
</dbReference>
<dbReference type="GO" id="GO:0008360">
    <property type="term" value="P:regulation of cell shape"/>
    <property type="evidence" value="ECO:0007669"/>
    <property type="project" value="UniProtKB-KW"/>
</dbReference>
<keyword evidence="10 15" id="KW-0472">Membrane</keyword>
<keyword evidence="6" id="KW-0808">Transferase</keyword>
<dbReference type="PANTHER" id="PTHR32282">
    <property type="entry name" value="BINDING PROTEIN TRANSPEPTIDASE, PUTATIVE-RELATED"/>
    <property type="match status" value="1"/>
</dbReference>
<dbReference type="InterPro" id="IPR023346">
    <property type="entry name" value="Lysozyme-like_dom_sf"/>
</dbReference>
<evidence type="ECO:0000256" key="2">
    <source>
        <dbReference type="ARBA" id="ARBA00022475"/>
    </source>
</evidence>
<keyword evidence="7" id="KW-0378">Hydrolase</keyword>
<proteinExistence type="predicted"/>
<evidence type="ECO:0000256" key="15">
    <source>
        <dbReference type="SAM" id="Phobius"/>
    </source>
</evidence>
<dbReference type="SUPFAM" id="SSF53955">
    <property type="entry name" value="Lysozyme-like"/>
    <property type="match status" value="1"/>
</dbReference>
<keyword evidence="8" id="KW-0133">Cell shape</keyword>
<dbReference type="GO" id="GO:0005886">
    <property type="term" value="C:plasma membrane"/>
    <property type="evidence" value="ECO:0007669"/>
    <property type="project" value="UniProtKB-SubCell"/>
</dbReference>
<feature type="transmembrane region" description="Helical" evidence="15">
    <location>
        <begin position="28"/>
        <end position="47"/>
    </location>
</feature>
<accession>A0A1F5EUX3</accession>
<evidence type="ECO:0000256" key="11">
    <source>
        <dbReference type="ARBA" id="ARBA00023268"/>
    </source>
</evidence>
<dbReference type="Pfam" id="PF00905">
    <property type="entry name" value="Transpeptidase"/>
    <property type="match status" value="1"/>
</dbReference>
<gene>
    <name evidence="18" type="ORF">A2703_02395</name>
</gene>
<evidence type="ECO:0000256" key="6">
    <source>
        <dbReference type="ARBA" id="ARBA00022679"/>
    </source>
</evidence>
<evidence type="ECO:0000256" key="5">
    <source>
        <dbReference type="ARBA" id="ARBA00022676"/>
    </source>
</evidence>
<keyword evidence="15" id="KW-1133">Transmembrane helix</keyword>
<dbReference type="GO" id="GO:0004180">
    <property type="term" value="F:carboxypeptidase activity"/>
    <property type="evidence" value="ECO:0007669"/>
    <property type="project" value="UniProtKB-KW"/>
</dbReference>
<evidence type="ECO:0000256" key="4">
    <source>
        <dbReference type="ARBA" id="ARBA00022670"/>
    </source>
</evidence>
<evidence type="ECO:0000313" key="18">
    <source>
        <dbReference type="EMBL" id="OGD71191.1"/>
    </source>
</evidence>
<dbReference type="Proteomes" id="UP000177979">
    <property type="component" value="Unassembled WGS sequence"/>
</dbReference>
<dbReference type="InterPro" id="IPR036950">
    <property type="entry name" value="PBP_transglycosylase"/>
</dbReference>
<evidence type="ECO:0000256" key="14">
    <source>
        <dbReference type="ARBA" id="ARBA00049902"/>
    </source>
</evidence>
<evidence type="ECO:0000256" key="7">
    <source>
        <dbReference type="ARBA" id="ARBA00022801"/>
    </source>
</evidence>
<dbReference type="GO" id="GO:0009252">
    <property type="term" value="P:peptidoglycan biosynthetic process"/>
    <property type="evidence" value="ECO:0007669"/>
    <property type="project" value="UniProtKB-KW"/>
</dbReference>
<sequence>MADSRYRRKKFRFPSLTKLSLGINWGKWLFGLVVTGSVLFAGLVFWFSRDLPDPNKVVRYTGFSSVILDRTGKEVLYDLFVDQNRKFTPISDVPVYLKNATISIEDKDFYKHVGFDPLAFIRIAKNLIVQQRLIGGSTLTQQLVKNVLLTNERTITRKVREFVLALRIERRFTKDEILQMYLNEAPYGGNARGVASAAQMYFGKDVRDLDLVESVIIAGIPQAPSRYSPLLSSNSKAYVTRSREVARRMREDDYIDATMEKQVVDALDKVEFKPSATSLQAGHFVMHVRGQLDDLFGPGIMDAGGLKVTTTLDLPLQKAAEKIVAEEIAKVEKSLLISNGASVIINPNNGEILSMVGSRGYFDEDIDGQVNVVTRLRQPGSSIKPLVYATAFAKGFTPATMLMDVVTEFPGKDAATPYNPRNYDGKERGAVRLREALGSSLNVPAVKLLALTGVRDVLAQGAKMGIDSLDPSTETQLRLGLSMALGGGEIRLLDLVAAYAAFANGGMKVVPVAILKVEDRNGKVLLENRAISSERVLDERVAFLINNVLSDNTARLLTFAPNSYLNLGSRAVAVKTGTTNDQKDNWTLGWTRDAVVGVWVGNNNNSQMRNVASGVSGAAPIWRREILEVLSKTPDRPWDVPKGVSQVEVDKISGFPVHDGFESYKEWFIDGTLPSGEDPIHKMTPVCKSQSDKLANAAQVAAGNFDWKEVIVAREKDSLTDRDLWQKAIDGWIATKSADTRFRVPTEFCEGNSSISVNITNPTSHTRYDGGDLEVRFDVFSDKEVEWADLYLDGTMEQRFGSLPHRKSFHGLMTGNHFVSVTVHNSDGQEASQTTDFAINQDWAEPTPEPIPTPPFSPTI</sequence>
<evidence type="ECO:0000256" key="13">
    <source>
        <dbReference type="ARBA" id="ARBA00044770"/>
    </source>
</evidence>
<evidence type="ECO:0000256" key="10">
    <source>
        <dbReference type="ARBA" id="ARBA00023136"/>
    </source>
</evidence>
<dbReference type="GO" id="GO:0030288">
    <property type="term" value="C:outer membrane-bounded periplasmic space"/>
    <property type="evidence" value="ECO:0007669"/>
    <property type="project" value="TreeGrafter"/>
</dbReference>
<dbReference type="SUPFAM" id="SSF56601">
    <property type="entry name" value="beta-lactamase/transpeptidase-like"/>
    <property type="match status" value="1"/>
</dbReference>
<dbReference type="InterPro" id="IPR001460">
    <property type="entry name" value="PCN-bd_Tpept"/>
</dbReference>
<dbReference type="InterPro" id="IPR012338">
    <property type="entry name" value="Beta-lactam/transpept-like"/>
</dbReference>
<keyword evidence="9" id="KW-0573">Peptidoglycan synthesis</keyword>